<dbReference type="PANTHER" id="PTHR11735:SF11">
    <property type="entry name" value="TRNA THREONYLCARBAMOYLADENOSINE BIOSYNTHESIS PROTEIN TSAB"/>
    <property type="match status" value="1"/>
</dbReference>
<reference evidence="2 3" key="1">
    <citation type="submission" date="2024-09" db="EMBL/GenBank/DDBJ databases">
        <authorList>
            <person name="Salinas-Garcia M.A."/>
            <person name="Prieme A."/>
        </authorList>
    </citation>
    <scope>NUCLEOTIDE SEQUENCE [LARGE SCALE GENOMIC DNA]</scope>
    <source>
        <strain evidence="2 3">DSM 21081</strain>
    </source>
</reference>
<name>A0ABV4UJZ5_9MICC</name>
<dbReference type="PANTHER" id="PTHR11735">
    <property type="entry name" value="TRNA N6-ADENOSINE THREONYLCARBAMOYLTRANSFERASE"/>
    <property type="match status" value="1"/>
</dbReference>
<dbReference type="GO" id="GO:0061711">
    <property type="term" value="F:tRNA N(6)-L-threonylcarbamoyladenine synthase activity"/>
    <property type="evidence" value="ECO:0007669"/>
    <property type="project" value="UniProtKB-EC"/>
</dbReference>
<dbReference type="InterPro" id="IPR043129">
    <property type="entry name" value="ATPase_NBD"/>
</dbReference>
<dbReference type="RefSeq" id="WP_373971088.1">
    <property type="nucleotide sequence ID" value="NZ_JBHDLJ010000003.1"/>
</dbReference>
<keyword evidence="2" id="KW-0012">Acyltransferase</keyword>
<keyword evidence="3" id="KW-1185">Reference proteome</keyword>
<sequence>MLVLAIDTSAVASAALLKSHGDDGRAEVLESFSSAETNTHAEVLAPAIEGILAQAGVAGADVDRIVVGVGPGPFTGLRVGIATARTLGFAWGVPVDGVASLDAVAWDAASDPAGAPRGDFTVATDARRRELYWARYAPDGGLLDGPHVSAAESLPAGPVYGRGAGLYAERLAAVGATAVEAFAGRQPHAASLGASALARLARGRELLPTTPLYLRESDAKVPAAMKPRGLAP</sequence>
<dbReference type="Gene3D" id="3.30.420.40">
    <property type="match status" value="2"/>
</dbReference>
<dbReference type="InterPro" id="IPR022496">
    <property type="entry name" value="T6A_TsaB"/>
</dbReference>
<evidence type="ECO:0000259" key="1">
    <source>
        <dbReference type="Pfam" id="PF00814"/>
    </source>
</evidence>
<keyword evidence="2" id="KW-0808">Transferase</keyword>
<evidence type="ECO:0000313" key="3">
    <source>
        <dbReference type="Proteomes" id="UP001575652"/>
    </source>
</evidence>
<dbReference type="CDD" id="cd24032">
    <property type="entry name" value="ASKHA_NBD_TsaB"/>
    <property type="match status" value="1"/>
</dbReference>
<feature type="domain" description="Gcp-like" evidence="1">
    <location>
        <begin position="38"/>
        <end position="143"/>
    </location>
</feature>
<accession>A0ABV4UJZ5</accession>
<organism evidence="2 3">
    <name type="scientific">Arthrobacter halodurans</name>
    <dbReference type="NCBI Taxonomy" id="516699"/>
    <lineage>
        <taxon>Bacteria</taxon>
        <taxon>Bacillati</taxon>
        <taxon>Actinomycetota</taxon>
        <taxon>Actinomycetes</taxon>
        <taxon>Micrococcales</taxon>
        <taxon>Micrococcaceae</taxon>
        <taxon>Arthrobacter</taxon>
    </lineage>
</organism>
<protein>
    <submittedName>
        <fullName evidence="2">tRNA (Adenosine(37)-N6)-threonylcarbamoyltransferase complex dimerization subunit type 1 TsaB</fullName>
        <ecNumber evidence="2">2.3.1.234</ecNumber>
    </submittedName>
</protein>
<dbReference type="NCBIfam" id="TIGR03725">
    <property type="entry name" value="T6A_YeaZ"/>
    <property type="match status" value="1"/>
</dbReference>
<evidence type="ECO:0000313" key="2">
    <source>
        <dbReference type="EMBL" id="MFB0833911.1"/>
    </source>
</evidence>
<gene>
    <name evidence="2" type="primary">tsaB</name>
    <name evidence="2" type="ORF">ACETWP_04855</name>
</gene>
<dbReference type="InterPro" id="IPR000905">
    <property type="entry name" value="Gcp-like_dom"/>
</dbReference>
<dbReference type="Proteomes" id="UP001575652">
    <property type="component" value="Unassembled WGS sequence"/>
</dbReference>
<comment type="caution">
    <text evidence="2">The sequence shown here is derived from an EMBL/GenBank/DDBJ whole genome shotgun (WGS) entry which is preliminary data.</text>
</comment>
<proteinExistence type="predicted"/>
<dbReference type="EMBL" id="JBHDLJ010000003">
    <property type="protein sequence ID" value="MFB0833911.1"/>
    <property type="molecule type" value="Genomic_DNA"/>
</dbReference>
<dbReference type="EC" id="2.3.1.234" evidence="2"/>
<dbReference type="SUPFAM" id="SSF53067">
    <property type="entry name" value="Actin-like ATPase domain"/>
    <property type="match status" value="2"/>
</dbReference>
<dbReference type="Pfam" id="PF00814">
    <property type="entry name" value="TsaD"/>
    <property type="match status" value="1"/>
</dbReference>